<gene>
    <name evidence="2" type="ordered locus">Clole_2403</name>
</gene>
<dbReference type="InterPro" id="IPR038461">
    <property type="entry name" value="Schlafen_AlbA_2_dom_sf"/>
</dbReference>
<reference evidence="2 3" key="1">
    <citation type="journal article" date="2011" name="J. Bacteriol.">
        <title>Complete genome sequence of the cellulose-degrading bacterium Cellulosilyticum lentocellum.</title>
        <authorList>
            <consortium name="US DOE Joint Genome Institute"/>
            <person name="Miller D.A."/>
            <person name="Suen G."/>
            <person name="Bruce D."/>
            <person name="Copeland A."/>
            <person name="Cheng J.F."/>
            <person name="Detter C."/>
            <person name="Goodwin L.A."/>
            <person name="Han C.S."/>
            <person name="Hauser L.J."/>
            <person name="Land M.L."/>
            <person name="Lapidus A."/>
            <person name="Lucas S."/>
            <person name="Meincke L."/>
            <person name="Pitluck S."/>
            <person name="Tapia R."/>
            <person name="Teshima H."/>
            <person name="Woyke T."/>
            <person name="Fox B.G."/>
            <person name="Angert E.R."/>
            <person name="Currie C.R."/>
        </authorList>
    </citation>
    <scope>NUCLEOTIDE SEQUENCE [LARGE SCALE GENOMIC DNA]</scope>
    <source>
        <strain evidence="3">ATCC 49066 / DSM 5427 / NCIMB 11756 / RHM5</strain>
    </source>
</reference>
<dbReference type="PANTHER" id="PTHR30595:SF6">
    <property type="entry name" value="SCHLAFEN ALBA-2 DOMAIN-CONTAINING PROTEIN"/>
    <property type="match status" value="1"/>
</dbReference>
<dbReference type="Gene3D" id="3.30.950.30">
    <property type="entry name" value="Schlafen, AAA domain"/>
    <property type="match status" value="1"/>
</dbReference>
<keyword evidence="3" id="KW-1185">Reference proteome</keyword>
<dbReference type="InterPro" id="IPR038475">
    <property type="entry name" value="RecG_C_sf"/>
</dbReference>
<feature type="domain" description="Schlafen AlbA-2" evidence="1">
    <location>
        <begin position="16"/>
        <end position="135"/>
    </location>
</feature>
<sequence length="372" mass="42218">MNKQKLMQLLKNDEGFKLDFKLKLSLDLDSEKKEFVKDVIAIANTPGGRGYIVFGVEDATRRIIGLEAIPEHIEERIQQVIANRATPPVPVRFDTIEVEGKVLGVVTIFKSMQVPHQMLQTGAFYIRRGSTTDKAGRHEVANMLQQYGMLSFENVPCRGSSLKDLDEKALCMKWGNPSDNNPEQLLLLSSLGIIATDYEREAYYPTYGGLLLFGKHPQDFIPQAIVEVSCNSQIIGIDGNILEMLKTFREQVSKLLPEAYPISGLVEVLTNAIIHRNYWNNAQYIQVVINKDYVRVTNPMSHEVYEGRQQRWRVNPWLYSRLLIMSQRQDNFHLGIGLEKTKELFKAAGGIKIESKRLEGVFEVTLPGTAVY</sequence>
<protein>
    <submittedName>
        <fullName evidence="2">Putative transcriptional regulator</fullName>
    </submittedName>
</protein>
<dbReference type="PANTHER" id="PTHR30595">
    <property type="entry name" value="GLPR-RELATED TRANSCRIPTIONAL REPRESSOR"/>
    <property type="match status" value="1"/>
</dbReference>
<dbReference type="eggNOG" id="COG2865">
    <property type="taxonomic scope" value="Bacteria"/>
</dbReference>
<evidence type="ECO:0000313" key="2">
    <source>
        <dbReference type="EMBL" id="ADZ84109.1"/>
    </source>
</evidence>
<dbReference type="HOGENOM" id="CLU_723009_0_0_9"/>
<dbReference type="RefSeq" id="WP_013657402.1">
    <property type="nucleotide sequence ID" value="NC_015275.1"/>
</dbReference>
<accession>F2JSY8</accession>
<name>F2JSY8_CELLD</name>
<dbReference type="Gene3D" id="3.30.565.60">
    <property type="match status" value="1"/>
</dbReference>
<organism evidence="2 3">
    <name type="scientific">Cellulosilyticum lentocellum (strain ATCC 49066 / DSM 5427 / NCIMB 11756 / RHM5)</name>
    <name type="common">Clostridium lentocellum</name>
    <dbReference type="NCBI Taxonomy" id="642492"/>
    <lineage>
        <taxon>Bacteria</taxon>
        <taxon>Bacillati</taxon>
        <taxon>Bacillota</taxon>
        <taxon>Clostridia</taxon>
        <taxon>Lachnospirales</taxon>
        <taxon>Cellulosilyticaceae</taxon>
        <taxon>Cellulosilyticum</taxon>
    </lineage>
</organism>
<dbReference type="STRING" id="642492.Clole_2403"/>
<dbReference type="AlphaFoldDB" id="F2JSY8"/>
<proteinExistence type="predicted"/>
<dbReference type="EMBL" id="CP002582">
    <property type="protein sequence ID" value="ADZ84109.1"/>
    <property type="molecule type" value="Genomic_DNA"/>
</dbReference>
<dbReference type="Proteomes" id="UP000008467">
    <property type="component" value="Chromosome"/>
</dbReference>
<dbReference type="InterPro" id="IPR007421">
    <property type="entry name" value="Schlafen_AlbA_2_dom"/>
</dbReference>
<dbReference type="KEGG" id="cle:Clole_2403"/>
<evidence type="ECO:0000313" key="3">
    <source>
        <dbReference type="Proteomes" id="UP000008467"/>
    </source>
</evidence>
<dbReference type="Pfam" id="PF04326">
    <property type="entry name" value="SLFN_AlbA_2"/>
    <property type="match status" value="1"/>
</dbReference>
<evidence type="ECO:0000259" key="1">
    <source>
        <dbReference type="Pfam" id="PF04326"/>
    </source>
</evidence>